<name>A0A834I6X9_RHYFE</name>
<evidence type="ECO:0000313" key="1">
    <source>
        <dbReference type="EMBL" id="KAF7275615.1"/>
    </source>
</evidence>
<reference evidence="1" key="1">
    <citation type="submission" date="2020-08" db="EMBL/GenBank/DDBJ databases">
        <title>Genome sequencing and assembly of the red palm weevil Rhynchophorus ferrugineus.</title>
        <authorList>
            <person name="Dias G.B."/>
            <person name="Bergman C.M."/>
            <person name="Manee M."/>
        </authorList>
    </citation>
    <scope>NUCLEOTIDE SEQUENCE</scope>
    <source>
        <strain evidence="1">AA-2017</strain>
        <tissue evidence="1">Whole larva</tissue>
    </source>
</reference>
<organism evidence="1 2">
    <name type="scientific">Rhynchophorus ferrugineus</name>
    <name type="common">Red palm weevil</name>
    <name type="synonym">Curculio ferrugineus</name>
    <dbReference type="NCBI Taxonomy" id="354439"/>
    <lineage>
        <taxon>Eukaryota</taxon>
        <taxon>Metazoa</taxon>
        <taxon>Ecdysozoa</taxon>
        <taxon>Arthropoda</taxon>
        <taxon>Hexapoda</taxon>
        <taxon>Insecta</taxon>
        <taxon>Pterygota</taxon>
        <taxon>Neoptera</taxon>
        <taxon>Endopterygota</taxon>
        <taxon>Coleoptera</taxon>
        <taxon>Polyphaga</taxon>
        <taxon>Cucujiformia</taxon>
        <taxon>Curculionidae</taxon>
        <taxon>Dryophthorinae</taxon>
        <taxon>Rhynchophorus</taxon>
    </lineage>
</organism>
<protein>
    <submittedName>
        <fullName evidence="1">Uncharacterized protein</fullName>
    </submittedName>
</protein>
<gene>
    <name evidence="1" type="ORF">GWI33_011496</name>
</gene>
<dbReference type="AlphaFoldDB" id="A0A834I6X9"/>
<keyword evidence="2" id="KW-1185">Reference proteome</keyword>
<comment type="caution">
    <text evidence="1">The sequence shown here is derived from an EMBL/GenBank/DDBJ whole genome shotgun (WGS) entry which is preliminary data.</text>
</comment>
<accession>A0A834I6X9</accession>
<sequence>MNMPRSLFYPCLRDPFLYSLFFTEVAVPLSRDCLHCSASVSFFTFFSNCFRPSSFHPKKTDRKKIPTAMQETWADADVEYSSSGENYSPGKTEKENLTPGIVYRDGISWTLAVGYPVAFLLAGSASMGRFIRITWLNSSIC</sequence>
<dbReference type="EMBL" id="JAACXV010009604">
    <property type="protein sequence ID" value="KAF7275615.1"/>
    <property type="molecule type" value="Genomic_DNA"/>
</dbReference>
<proteinExistence type="predicted"/>
<dbReference type="Proteomes" id="UP000625711">
    <property type="component" value="Unassembled WGS sequence"/>
</dbReference>
<evidence type="ECO:0000313" key="2">
    <source>
        <dbReference type="Proteomes" id="UP000625711"/>
    </source>
</evidence>